<feature type="compositionally biased region" description="Pro residues" evidence="1">
    <location>
        <begin position="1"/>
        <end position="11"/>
    </location>
</feature>
<gene>
    <name evidence="3" type="ORF">NliqN6_5686</name>
</gene>
<evidence type="ECO:0000256" key="1">
    <source>
        <dbReference type="SAM" id="MobiDB-lite"/>
    </source>
</evidence>
<feature type="compositionally biased region" description="Polar residues" evidence="1">
    <location>
        <begin position="496"/>
        <end position="508"/>
    </location>
</feature>
<feature type="region of interest" description="Disordered" evidence="1">
    <location>
        <begin position="1"/>
        <end position="121"/>
    </location>
</feature>
<feature type="compositionally biased region" description="Low complexity" evidence="1">
    <location>
        <begin position="46"/>
        <end position="67"/>
    </location>
</feature>
<dbReference type="AlphaFoldDB" id="A0A8H3U007"/>
<dbReference type="Proteomes" id="UP000620104">
    <property type="component" value="Unassembled WGS sequence"/>
</dbReference>
<keyword evidence="2" id="KW-0812">Transmembrane</keyword>
<name>A0A8H3U007_9TREE</name>
<accession>A0A8H3U007</accession>
<reference evidence="3" key="1">
    <citation type="submission" date="2020-07" db="EMBL/GenBank/DDBJ databases">
        <title>Draft Genome Sequence of a Deep-Sea Yeast, Naganishia (Cryptococcus) liquefaciens strain N6.</title>
        <authorList>
            <person name="Han Y.W."/>
            <person name="Kajitani R."/>
            <person name="Morimoto H."/>
            <person name="Parhat M."/>
            <person name="Tsubouchi H."/>
            <person name="Bakenova O."/>
            <person name="Ogata M."/>
            <person name="Argunhan B."/>
            <person name="Aoki R."/>
            <person name="Kajiwara S."/>
            <person name="Itoh T."/>
            <person name="Iwasaki H."/>
        </authorList>
    </citation>
    <scope>NUCLEOTIDE SEQUENCE</scope>
    <source>
        <strain evidence="3">N6</strain>
    </source>
</reference>
<sequence length="846" mass="92442">MHDLPPLPATPTPTGARTVGASPKTPLRPSPTPHQPRYSHPYGIKSTSSGVLSSAAISSSPNNAVSAHSYQQHKSSKSVHTLLRNSSSANDLDQIAESQEGSPIIRDKQRSRNEGVLPPMKYDSINTRKRTLAQRASMSDLSEVSSAGNGTMELDALASPRKRVTELREEWSRVGIIRPEGGRSGLGTTESVDWRDTLPANARDWTTAQLEVFVESTLSSNPSHVESFENIVDTNRENFSESALRPDQKRRLDLHPSLVEDLKSWIRQNQIDGKAFLLELNKDRARSDDPPPFPSVMLYLSAELVDSTSGRSTLARIASRPNTAKSTYYRHNKISASDPRRRSLLRETKENEVLNDVTVESLNVTVMQPHVREVAEILNKGLHMGGSFPLSTEDRHEIFSPQTRFKSRTLSSSSSLSAASVWSSGTSEKGCVSETAALFESGDVARKLRRTAEEREGRVLGRDGPLKSLSTGQLEFLEGHAEEDVFGATIKPNMAGSRSENPSHTSSVETDKETMAGHSKKAAGDLVKPHGLINIAEPADVDSQHIQDIAKSFSVSSDEVRPNDAALIQRASNEEPQTASQSTSISPKFVKHRMQESQPTPIAASPMLDAQPGYMSHMTAHERAGRKPYGALRRAHSTTGPQLSDDQKAEVSILEHTSMPVGQLRNLSTQLGARPRSDLENRFVSQSVSRQPDDSKEPSRVISFGATDQFNSKSRAMAAPTPLRPQDSISSMAERLTAAECRITQLELLLANVVRDGPPPHKRSASQYDTSARGPETEEKPAGQDANPTTVFWSWLTTPQTLYSSASRFGPPQALRQLPGYVILVGVGLSVIVARVLLSRSLTRGK</sequence>
<protein>
    <submittedName>
        <fullName evidence="3">Uncharacterized protein</fullName>
    </submittedName>
</protein>
<keyword evidence="2" id="KW-1133">Transmembrane helix</keyword>
<organism evidence="3 4">
    <name type="scientific">Naganishia liquefaciens</name>
    <dbReference type="NCBI Taxonomy" id="104408"/>
    <lineage>
        <taxon>Eukaryota</taxon>
        <taxon>Fungi</taxon>
        <taxon>Dikarya</taxon>
        <taxon>Basidiomycota</taxon>
        <taxon>Agaricomycotina</taxon>
        <taxon>Tremellomycetes</taxon>
        <taxon>Filobasidiales</taxon>
        <taxon>Filobasidiaceae</taxon>
        <taxon>Naganishia</taxon>
    </lineage>
</organism>
<dbReference type="OrthoDB" id="2425321at2759"/>
<comment type="caution">
    <text evidence="3">The sequence shown here is derived from an EMBL/GenBank/DDBJ whole genome shotgun (WGS) entry which is preliminary data.</text>
</comment>
<dbReference type="EMBL" id="BLZA01000040">
    <property type="protein sequence ID" value="GHJ89284.1"/>
    <property type="molecule type" value="Genomic_DNA"/>
</dbReference>
<feature type="region of interest" description="Disordered" evidence="1">
    <location>
        <begin position="672"/>
        <end position="700"/>
    </location>
</feature>
<evidence type="ECO:0000256" key="2">
    <source>
        <dbReference type="SAM" id="Phobius"/>
    </source>
</evidence>
<feature type="region of interest" description="Disordered" evidence="1">
    <location>
        <begin position="755"/>
        <end position="787"/>
    </location>
</feature>
<feature type="transmembrane region" description="Helical" evidence="2">
    <location>
        <begin position="818"/>
        <end position="838"/>
    </location>
</feature>
<keyword evidence="4" id="KW-1185">Reference proteome</keyword>
<keyword evidence="2" id="KW-0472">Membrane</keyword>
<evidence type="ECO:0000313" key="3">
    <source>
        <dbReference type="EMBL" id="GHJ89284.1"/>
    </source>
</evidence>
<evidence type="ECO:0000313" key="4">
    <source>
        <dbReference type="Proteomes" id="UP000620104"/>
    </source>
</evidence>
<proteinExistence type="predicted"/>
<feature type="region of interest" description="Disordered" evidence="1">
    <location>
        <begin position="492"/>
        <end position="524"/>
    </location>
</feature>
<feature type="compositionally biased region" description="Polar residues" evidence="1">
    <location>
        <begin position="83"/>
        <end position="101"/>
    </location>
</feature>